<accession>X8CKL9</accession>
<protein>
    <submittedName>
        <fullName evidence="1">Uncharacterized protein</fullName>
    </submittedName>
</protein>
<gene>
    <name evidence="1" type="ORF">I550_0043</name>
    <name evidence="2" type="ORF">I550_3009</name>
</gene>
<name>X8CKL9_MYCIT</name>
<evidence type="ECO:0000313" key="3">
    <source>
        <dbReference type="Proteomes" id="UP000020825"/>
    </source>
</evidence>
<comment type="caution">
    <text evidence="1">The sequence shown here is derived from an EMBL/GenBank/DDBJ whole genome shotgun (WGS) entry which is preliminary data.</text>
</comment>
<reference evidence="1 3" key="1">
    <citation type="submission" date="2013-12" db="EMBL/GenBank/DDBJ databases">
        <authorList>
            <person name="Zelazny A."/>
            <person name="Olivier K."/>
            <person name="Holland S."/>
            <person name="Lenaerts A."/>
            <person name="Ordway D."/>
            <person name="DeGroote M.A."/>
            <person name="Parker T."/>
            <person name="Sizemore C."/>
            <person name="Tallon L.J."/>
            <person name="Sadzewicz L.K."/>
            <person name="Sengamalay N."/>
            <person name="Fraser C.M."/>
            <person name="Hine E."/>
            <person name="Shefchek K.A."/>
            <person name="Das S.P."/>
            <person name="Tettelin H."/>
        </authorList>
    </citation>
    <scope>NUCLEOTIDE SEQUENCE [LARGE SCALE GENOMIC DNA]</scope>
    <source>
        <strain evidence="1 3">1956</strain>
    </source>
</reference>
<sequence>MLTGPPPKFHGTWDILGSPLRSASHNKMSVKVGGCLS</sequence>
<dbReference type="AlphaFoldDB" id="X8CKL9"/>
<dbReference type="Proteomes" id="UP000020825">
    <property type="component" value="Unassembled WGS sequence"/>
</dbReference>
<proteinExistence type="predicted"/>
<evidence type="ECO:0000313" key="2">
    <source>
        <dbReference type="EMBL" id="EUA59860.1"/>
    </source>
</evidence>
<dbReference type="PATRIC" id="fig|1299331.3.peg.2935"/>
<dbReference type="EMBL" id="JAOG01000001">
    <property type="protein sequence ID" value="EUA56927.1"/>
    <property type="molecule type" value="Genomic_DNA"/>
</dbReference>
<organism evidence="1 3">
    <name type="scientific">Mycobacterium intracellulare 1956</name>
    <dbReference type="NCBI Taxonomy" id="1299331"/>
    <lineage>
        <taxon>Bacteria</taxon>
        <taxon>Bacillati</taxon>
        <taxon>Actinomycetota</taxon>
        <taxon>Actinomycetes</taxon>
        <taxon>Mycobacteriales</taxon>
        <taxon>Mycobacteriaceae</taxon>
        <taxon>Mycobacterium</taxon>
        <taxon>Mycobacterium avium complex (MAC)</taxon>
    </lineage>
</organism>
<dbReference type="EMBL" id="JAOG01000001">
    <property type="protein sequence ID" value="EUA59860.1"/>
    <property type="molecule type" value="Genomic_DNA"/>
</dbReference>
<evidence type="ECO:0000313" key="1">
    <source>
        <dbReference type="EMBL" id="EUA56927.1"/>
    </source>
</evidence>